<reference evidence="14" key="1">
    <citation type="submission" date="2025-08" db="UniProtKB">
        <authorList>
            <consortium name="RefSeq"/>
        </authorList>
    </citation>
    <scope>IDENTIFICATION</scope>
    <source>
        <strain evidence="14">Airmid</strain>
    </source>
</reference>
<dbReference type="KEGG" id="dpte:113791145"/>
<comment type="subcellular location">
    <subcellularLocation>
        <location evidence="1">Cell membrane</location>
        <topology evidence="1">Multi-pass membrane protein</topology>
    </subcellularLocation>
</comment>
<evidence type="ECO:0000256" key="10">
    <source>
        <dbReference type="SAM" id="MobiDB-lite"/>
    </source>
</evidence>
<evidence type="ECO:0000256" key="11">
    <source>
        <dbReference type="SAM" id="Phobius"/>
    </source>
</evidence>
<feature type="region of interest" description="Disordered" evidence="10">
    <location>
        <begin position="96"/>
        <end position="118"/>
    </location>
</feature>
<evidence type="ECO:0000256" key="1">
    <source>
        <dbReference type="ARBA" id="ARBA00004651"/>
    </source>
</evidence>
<evidence type="ECO:0000256" key="5">
    <source>
        <dbReference type="ARBA" id="ARBA00022989"/>
    </source>
</evidence>
<evidence type="ECO:0000256" key="4">
    <source>
        <dbReference type="ARBA" id="ARBA00022692"/>
    </source>
</evidence>
<keyword evidence="3" id="KW-1003">Cell membrane</keyword>
<gene>
    <name evidence="14" type="primary">LOC113791145</name>
</gene>
<keyword evidence="13" id="KW-1185">Reference proteome</keyword>
<dbReference type="PANTHER" id="PTHR24248:SF204">
    <property type="entry name" value="HISTAMINE H1 RECEPTOR"/>
    <property type="match status" value="1"/>
</dbReference>
<feature type="transmembrane region" description="Helical" evidence="11">
    <location>
        <begin position="182"/>
        <end position="201"/>
    </location>
</feature>
<keyword evidence="6" id="KW-0297">G-protein coupled receptor</keyword>
<evidence type="ECO:0000256" key="9">
    <source>
        <dbReference type="ARBA" id="ARBA00023224"/>
    </source>
</evidence>
<dbReference type="Pfam" id="PF00001">
    <property type="entry name" value="7tm_1"/>
    <property type="match status" value="1"/>
</dbReference>
<name>A0A6P6XTC3_DERPT</name>
<keyword evidence="5 11" id="KW-1133">Transmembrane helix</keyword>
<dbReference type="GO" id="GO:0004930">
    <property type="term" value="F:G protein-coupled receptor activity"/>
    <property type="evidence" value="ECO:0007669"/>
    <property type="project" value="UniProtKB-KW"/>
</dbReference>
<keyword evidence="8" id="KW-0675">Receptor</keyword>
<dbReference type="InterPro" id="IPR000276">
    <property type="entry name" value="GPCR_Rhodpsn"/>
</dbReference>
<dbReference type="PANTHER" id="PTHR24248">
    <property type="entry name" value="ADRENERGIC RECEPTOR-RELATED G-PROTEIN COUPLED RECEPTOR"/>
    <property type="match status" value="1"/>
</dbReference>
<dbReference type="InParanoid" id="A0A6P6XTC3"/>
<keyword evidence="4 11" id="KW-0812">Transmembrane</keyword>
<dbReference type="PROSITE" id="PS50262">
    <property type="entry name" value="G_PROTEIN_RECEP_F1_2"/>
    <property type="match status" value="1"/>
</dbReference>
<dbReference type="RefSeq" id="XP_027196677.1">
    <property type="nucleotide sequence ID" value="XM_027340876.1"/>
</dbReference>
<proteinExistence type="inferred from homology"/>
<evidence type="ECO:0000256" key="6">
    <source>
        <dbReference type="ARBA" id="ARBA00023040"/>
    </source>
</evidence>
<dbReference type="Proteomes" id="UP000515146">
    <property type="component" value="Unplaced"/>
</dbReference>
<evidence type="ECO:0000313" key="13">
    <source>
        <dbReference type="Proteomes" id="UP000515146"/>
    </source>
</evidence>
<keyword evidence="9" id="KW-0807">Transducer</keyword>
<keyword evidence="7 11" id="KW-0472">Membrane</keyword>
<dbReference type="GO" id="GO:0043410">
    <property type="term" value="P:positive regulation of MAPK cascade"/>
    <property type="evidence" value="ECO:0007669"/>
    <property type="project" value="TreeGrafter"/>
</dbReference>
<evidence type="ECO:0000313" key="14">
    <source>
        <dbReference type="RefSeq" id="XP_027196677.1"/>
    </source>
</evidence>
<sequence>MAIKINDDNDNNDKKFKDVSTIKSLEQIEISLKPKSIENIARSSLANNISTATLNTTTMSMATIKPLSTETNFYVIDNGDGFSTVVADDNDHCKCNNNNNNQRKHRQKQQQQQRQSPLITAAQRHRNELKREESSRLRQEKKAARQLGVILGAFILCWMPYIITYVVTAYCTYCISLTVHQVTIWLGYLNSFLNPFLYALCNENFKHAFKKMLGRLQQPQHISYNFDQTLMAGNQNNHQQQQQLLQRQQSTRGCANTNSLRLITTQQ</sequence>
<dbReference type="InterPro" id="IPR017452">
    <property type="entry name" value="GPCR_Rhodpsn_7TM"/>
</dbReference>
<evidence type="ECO:0000259" key="12">
    <source>
        <dbReference type="PROSITE" id="PS50262"/>
    </source>
</evidence>
<accession>A0A6P6XTC3</accession>
<feature type="domain" description="G-protein coupled receptors family 1 profile" evidence="12">
    <location>
        <begin position="118"/>
        <end position="198"/>
    </location>
</feature>
<evidence type="ECO:0000256" key="2">
    <source>
        <dbReference type="ARBA" id="ARBA00010663"/>
    </source>
</evidence>
<organism evidence="13 14">
    <name type="scientific">Dermatophagoides pteronyssinus</name>
    <name type="common">European house dust mite</name>
    <dbReference type="NCBI Taxonomy" id="6956"/>
    <lineage>
        <taxon>Eukaryota</taxon>
        <taxon>Metazoa</taxon>
        <taxon>Ecdysozoa</taxon>
        <taxon>Arthropoda</taxon>
        <taxon>Chelicerata</taxon>
        <taxon>Arachnida</taxon>
        <taxon>Acari</taxon>
        <taxon>Acariformes</taxon>
        <taxon>Sarcoptiformes</taxon>
        <taxon>Astigmata</taxon>
        <taxon>Psoroptidia</taxon>
        <taxon>Analgoidea</taxon>
        <taxon>Pyroglyphidae</taxon>
        <taxon>Dermatophagoidinae</taxon>
        <taxon>Dermatophagoides</taxon>
    </lineage>
</organism>
<evidence type="ECO:0000256" key="3">
    <source>
        <dbReference type="ARBA" id="ARBA00022475"/>
    </source>
</evidence>
<dbReference type="AlphaFoldDB" id="A0A6P6XTC3"/>
<dbReference type="OMA" id="SSHYDIH"/>
<dbReference type="GO" id="GO:0071880">
    <property type="term" value="P:adenylate cyclase-activating adrenergic receptor signaling pathway"/>
    <property type="evidence" value="ECO:0007669"/>
    <property type="project" value="TreeGrafter"/>
</dbReference>
<dbReference type="OrthoDB" id="6358729at2759"/>
<dbReference type="Gene3D" id="1.20.1070.10">
    <property type="entry name" value="Rhodopsin 7-helix transmembrane proteins"/>
    <property type="match status" value="1"/>
</dbReference>
<feature type="transmembrane region" description="Helical" evidence="11">
    <location>
        <begin position="147"/>
        <end position="170"/>
    </location>
</feature>
<evidence type="ECO:0000256" key="7">
    <source>
        <dbReference type="ARBA" id="ARBA00023136"/>
    </source>
</evidence>
<comment type="similarity">
    <text evidence="2">Belongs to the G-protein coupled receptor 1 family.</text>
</comment>
<evidence type="ECO:0000256" key="8">
    <source>
        <dbReference type="ARBA" id="ARBA00023170"/>
    </source>
</evidence>
<dbReference type="SUPFAM" id="SSF81321">
    <property type="entry name" value="Family A G protein-coupled receptor-like"/>
    <property type="match status" value="1"/>
</dbReference>
<protein>
    <submittedName>
        <fullName evidence="14">Histamine H1 receptor-like</fullName>
    </submittedName>
</protein>
<dbReference type="GO" id="GO:0005886">
    <property type="term" value="C:plasma membrane"/>
    <property type="evidence" value="ECO:0007669"/>
    <property type="project" value="UniProtKB-SubCell"/>
</dbReference>
<dbReference type="PRINTS" id="PR00237">
    <property type="entry name" value="GPCRRHODOPSN"/>
</dbReference>